<name>A0ABU0EA19_9CELL</name>
<keyword evidence="2" id="KW-0812">Transmembrane</keyword>
<evidence type="ECO:0000256" key="1">
    <source>
        <dbReference type="SAM" id="MobiDB-lite"/>
    </source>
</evidence>
<dbReference type="RefSeq" id="WP_307489369.1">
    <property type="nucleotide sequence ID" value="NZ_JAUSVB010000001.1"/>
</dbReference>
<dbReference type="EMBL" id="JAUSVB010000001">
    <property type="protein sequence ID" value="MDQ0372101.1"/>
    <property type="molecule type" value="Genomic_DNA"/>
</dbReference>
<evidence type="ECO:0000256" key="2">
    <source>
        <dbReference type="SAM" id="Phobius"/>
    </source>
</evidence>
<evidence type="ECO:0000313" key="4">
    <source>
        <dbReference type="Proteomes" id="UP001239626"/>
    </source>
</evidence>
<accession>A0ABU0EA19</accession>
<organism evidence="3 4">
    <name type="scientific">Cellulomonas humilata</name>
    <dbReference type="NCBI Taxonomy" id="144055"/>
    <lineage>
        <taxon>Bacteria</taxon>
        <taxon>Bacillati</taxon>
        <taxon>Actinomycetota</taxon>
        <taxon>Actinomycetes</taxon>
        <taxon>Micrococcales</taxon>
        <taxon>Cellulomonadaceae</taxon>
        <taxon>Cellulomonas</taxon>
    </lineage>
</organism>
<keyword evidence="2" id="KW-0472">Membrane</keyword>
<dbReference type="InterPro" id="IPR025101">
    <property type="entry name" value="DUF4012"/>
</dbReference>
<dbReference type="Pfam" id="PF13196">
    <property type="entry name" value="DUF4012"/>
    <property type="match status" value="1"/>
</dbReference>
<comment type="caution">
    <text evidence="3">The sequence shown here is derived from an EMBL/GenBank/DDBJ whole genome shotgun (WGS) entry which is preliminary data.</text>
</comment>
<sequence length="605" mass="63266">MSATVDEPRAPEADAPADEAPDAPRPRRHLARRIAFGVLAVFVLLLVAAGWLAFRGYQAGTALLSAKDVVLDLRGDVGGGDTQQIEARLPEVQANLAAARAATGDPVWRAAEHLPWLGVNLEAVRVVSWSLDDVVRDALPAIGRIDAVLHAQEARDTDGRIDLAPLVDAAPDIVAAAASAHTAQVAVAAIDTDALVGRLAGPVVQLQDGLDQVTGALDAGAQVASLLPPMLGADGPRTYLLVSLNSAELRSAGGIVGAFAVLHADDGNVDLTEQRTTLDLPGIESPILPLSDEELRIDTDRLGRWVQNAVMTPDFPRSAELLKARWERDIGSHVDGVVATDPVAVSYLLSATGAVTEPGGVQIDTTNVLQVLLRDAYLTYGDDADSGDKFYTGVAATIFQAVGSGQGDSRAVVDALARAGAEGRLRMWSAHPEEQERLAATSVGAAFLSGPFPDATGVFLNDGTAGKLGYFLSTAVTVENLRCTGPEPMATVRLDLSYAPPADVESYPRYVTGWSGTDLPVGWLATNITVYSPVGAELDAIGLDDGFVLGGTGVTSGRDVKVVTSWLAPGAHETYRVDVPVRDGRVTVWTTPTLTSPGQVTATCP</sequence>
<evidence type="ECO:0000313" key="3">
    <source>
        <dbReference type="EMBL" id="MDQ0372101.1"/>
    </source>
</evidence>
<reference evidence="3 4" key="1">
    <citation type="submission" date="2023-07" db="EMBL/GenBank/DDBJ databases">
        <title>Sorghum-associated microbial communities from plants grown in Nebraska, USA.</title>
        <authorList>
            <person name="Schachtman D."/>
        </authorList>
    </citation>
    <scope>NUCLEOTIDE SEQUENCE [LARGE SCALE GENOMIC DNA]</scope>
    <source>
        <strain evidence="3 4">BE332</strain>
    </source>
</reference>
<feature type="transmembrane region" description="Helical" evidence="2">
    <location>
        <begin position="34"/>
        <end position="54"/>
    </location>
</feature>
<proteinExistence type="predicted"/>
<feature type="region of interest" description="Disordered" evidence="1">
    <location>
        <begin position="1"/>
        <end position="24"/>
    </location>
</feature>
<feature type="compositionally biased region" description="Basic and acidic residues" evidence="1">
    <location>
        <begin position="1"/>
        <end position="12"/>
    </location>
</feature>
<keyword evidence="2" id="KW-1133">Transmembrane helix</keyword>
<protein>
    <recommendedName>
        <fullName evidence="5">DUF4012 domain-containing protein</fullName>
    </recommendedName>
</protein>
<evidence type="ECO:0008006" key="5">
    <source>
        <dbReference type="Google" id="ProtNLM"/>
    </source>
</evidence>
<dbReference type="Proteomes" id="UP001239626">
    <property type="component" value="Unassembled WGS sequence"/>
</dbReference>
<keyword evidence="4" id="KW-1185">Reference proteome</keyword>
<gene>
    <name evidence="3" type="ORF">J2X26_000398</name>
</gene>